<dbReference type="KEGG" id="amuc:Pan181_35720"/>
<keyword evidence="2" id="KW-1185">Reference proteome</keyword>
<organism evidence="1 2">
    <name type="scientific">Aeoliella mucimassa</name>
    <dbReference type="NCBI Taxonomy" id="2527972"/>
    <lineage>
        <taxon>Bacteria</taxon>
        <taxon>Pseudomonadati</taxon>
        <taxon>Planctomycetota</taxon>
        <taxon>Planctomycetia</taxon>
        <taxon>Pirellulales</taxon>
        <taxon>Lacipirellulaceae</taxon>
        <taxon>Aeoliella</taxon>
    </lineage>
</organism>
<evidence type="ECO:0000313" key="1">
    <source>
        <dbReference type="EMBL" id="QDU57357.1"/>
    </source>
</evidence>
<proteinExistence type="predicted"/>
<name>A0A518ARL0_9BACT</name>
<evidence type="ECO:0000313" key="2">
    <source>
        <dbReference type="Proteomes" id="UP000315750"/>
    </source>
</evidence>
<dbReference type="AlphaFoldDB" id="A0A518ARL0"/>
<accession>A0A518ARL0</accession>
<dbReference type="InterPro" id="IPR038637">
    <property type="entry name" value="NPCBM_sf"/>
</dbReference>
<gene>
    <name evidence="1" type="ORF">Pan181_35720</name>
</gene>
<protein>
    <submittedName>
        <fullName evidence="1">Uncharacterized protein</fullName>
    </submittedName>
</protein>
<dbReference type="Proteomes" id="UP000315750">
    <property type="component" value="Chromosome"/>
</dbReference>
<reference evidence="1 2" key="1">
    <citation type="submission" date="2019-02" db="EMBL/GenBank/DDBJ databases">
        <title>Deep-cultivation of Planctomycetes and their phenomic and genomic characterization uncovers novel biology.</title>
        <authorList>
            <person name="Wiegand S."/>
            <person name="Jogler M."/>
            <person name="Boedeker C."/>
            <person name="Pinto D."/>
            <person name="Vollmers J."/>
            <person name="Rivas-Marin E."/>
            <person name="Kohn T."/>
            <person name="Peeters S.H."/>
            <person name="Heuer A."/>
            <person name="Rast P."/>
            <person name="Oberbeckmann S."/>
            <person name="Bunk B."/>
            <person name="Jeske O."/>
            <person name="Meyerdierks A."/>
            <person name="Storesund J.E."/>
            <person name="Kallscheuer N."/>
            <person name="Luecker S."/>
            <person name="Lage O.M."/>
            <person name="Pohl T."/>
            <person name="Merkel B.J."/>
            <person name="Hornburger P."/>
            <person name="Mueller R.-W."/>
            <person name="Bruemmer F."/>
            <person name="Labrenz M."/>
            <person name="Spormann A.M."/>
            <person name="Op den Camp H."/>
            <person name="Overmann J."/>
            <person name="Amann R."/>
            <person name="Jetten M.S.M."/>
            <person name="Mascher T."/>
            <person name="Medema M.H."/>
            <person name="Devos D.P."/>
            <person name="Kaster A.-K."/>
            <person name="Ovreas L."/>
            <person name="Rohde M."/>
            <person name="Galperin M.Y."/>
            <person name="Jogler C."/>
        </authorList>
    </citation>
    <scope>NUCLEOTIDE SEQUENCE [LARGE SCALE GENOMIC DNA]</scope>
    <source>
        <strain evidence="1 2">Pan181</strain>
    </source>
</reference>
<dbReference type="EMBL" id="CP036278">
    <property type="protein sequence ID" value="QDU57357.1"/>
    <property type="molecule type" value="Genomic_DNA"/>
</dbReference>
<sequence>MHDGGLDVDVRLAEDGVLFNFLNVGGGGAAVLGLPANDTYRSISSVPIRTTGEKFTQENFTSKLEDGIGMSPNELLTFDLDELRTAGRLPGIAMRFVVERAGINDADIAQPSYYKDKACANLLVIVSTEERALSAYVNGTEVFLSKRNGVFSVDTEMEELASSLRADGRFVAFDVPIPPHARYLTLVTTDYDGANFDHAVFSGARLELAASVE</sequence>
<dbReference type="Gene3D" id="2.60.120.1060">
    <property type="entry name" value="NPCBM/NEW2 domain"/>
    <property type="match status" value="1"/>
</dbReference>